<dbReference type="SUPFAM" id="SSF56784">
    <property type="entry name" value="HAD-like"/>
    <property type="match status" value="1"/>
</dbReference>
<dbReference type="PANTHER" id="PTHR18901:SF38">
    <property type="entry name" value="PSEUDOURIDINE-5'-PHOSPHATASE"/>
    <property type="match status" value="1"/>
</dbReference>
<proteinExistence type="predicted"/>
<dbReference type="SFLD" id="SFLDG01129">
    <property type="entry name" value="C1.5:_HAD__Beta-PGM__Phosphata"/>
    <property type="match status" value="1"/>
</dbReference>
<dbReference type="Gene3D" id="3.40.50.1000">
    <property type="entry name" value="HAD superfamily/HAD-like"/>
    <property type="match status" value="1"/>
</dbReference>
<dbReference type="GO" id="GO:0008801">
    <property type="term" value="F:beta-phosphoglucomutase activity"/>
    <property type="evidence" value="ECO:0007669"/>
    <property type="project" value="UniProtKB-EC"/>
</dbReference>
<dbReference type="STRING" id="338188.ERS852397_01391"/>
<keyword evidence="1" id="KW-0413">Isomerase</keyword>
<dbReference type="CDD" id="cd07505">
    <property type="entry name" value="HAD_BPGM-like"/>
    <property type="match status" value="1"/>
</dbReference>
<dbReference type="EC" id="5.4.2.6" evidence="1"/>
<dbReference type="RefSeq" id="WP_055278754.1">
    <property type="nucleotide sequence ID" value="NZ_CABIXA010000006.1"/>
</dbReference>
<evidence type="ECO:0000313" key="1">
    <source>
        <dbReference type="EMBL" id="CUO11461.1"/>
    </source>
</evidence>
<protein>
    <submittedName>
        <fullName evidence="1">Phosphatase/phosphohexomutase</fullName>
        <ecNumber evidence="1">5.4.2.6</ecNumber>
    </submittedName>
</protein>
<dbReference type="InterPro" id="IPR023214">
    <property type="entry name" value="HAD_sf"/>
</dbReference>
<dbReference type="Gene3D" id="1.10.150.240">
    <property type="entry name" value="Putative phosphatase, domain 2"/>
    <property type="match status" value="1"/>
</dbReference>
<dbReference type="NCBIfam" id="TIGR01509">
    <property type="entry name" value="HAD-SF-IA-v3"/>
    <property type="match status" value="1"/>
</dbReference>
<gene>
    <name evidence="1" type="primary">pgmB</name>
    <name evidence="1" type="ORF">ERS852397_01391</name>
</gene>
<organism evidence="1 2">
    <name type="scientific">Bacteroides finegoldii</name>
    <dbReference type="NCBI Taxonomy" id="338188"/>
    <lineage>
        <taxon>Bacteria</taxon>
        <taxon>Pseudomonadati</taxon>
        <taxon>Bacteroidota</taxon>
        <taxon>Bacteroidia</taxon>
        <taxon>Bacteroidales</taxon>
        <taxon>Bacteroidaceae</taxon>
        <taxon>Bacteroides</taxon>
    </lineage>
</organism>
<dbReference type="PANTHER" id="PTHR18901">
    <property type="entry name" value="2-DEOXYGLUCOSE-6-PHOSPHATE PHOSPHATASE 2"/>
    <property type="match status" value="1"/>
</dbReference>
<dbReference type="SFLD" id="SFLDS00003">
    <property type="entry name" value="Haloacid_Dehalogenase"/>
    <property type="match status" value="1"/>
</dbReference>
<dbReference type="Pfam" id="PF13419">
    <property type="entry name" value="HAD_2"/>
    <property type="match status" value="1"/>
</dbReference>
<dbReference type="InterPro" id="IPR041492">
    <property type="entry name" value="HAD_2"/>
</dbReference>
<dbReference type="InterPro" id="IPR036412">
    <property type="entry name" value="HAD-like_sf"/>
</dbReference>
<dbReference type="EMBL" id="CYZH01000006">
    <property type="protein sequence ID" value="CUO11461.1"/>
    <property type="molecule type" value="Genomic_DNA"/>
</dbReference>
<reference evidence="1 2" key="1">
    <citation type="submission" date="2015-09" db="EMBL/GenBank/DDBJ databases">
        <authorList>
            <consortium name="Pathogen Informatics"/>
        </authorList>
    </citation>
    <scope>NUCLEOTIDE SEQUENCE [LARGE SCALE GENOMIC DNA]</scope>
    <source>
        <strain evidence="1 2">2789STDY5608840</strain>
    </source>
</reference>
<accession>A0A174CD74</accession>
<name>A0A174CD74_9BACE</name>
<evidence type="ECO:0000313" key="2">
    <source>
        <dbReference type="Proteomes" id="UP000095517"/>
    </source>
</evidence>
<dbReference type="Proteomes" id="UP000095517">
    <property type="component" value="Unassembled WGS sequence"/>
</dbReference>
<dbReference type="InterPro" id="IPR006439">
    <property type="entry name" value="HAD-SF_hydro_IA"/>
</dbReference>
<dbReference type="AlphaFoldDB" id="A0A174CD74"/>
<dbReference type="InterPro" id="IPR023198">
    <property type="entry name" value="PGP-like_dom2"/>
</dbReference>
<sequence length="216" mass="24398">MNTTKTIAALFDFDGVIMDTETQYTVFWDEQGRKYLNEEDFGRRIKGQTLTQIYEKYFSALPEARQKITADLNVFEKQMSYEYIPGVEAFIAELRHHGVKIAVVTSSNEEKMQNVYNAHPEFPAMVDRILTGEMFARSKPAPDCFLLGMEVFGATPESTYVFEDSFHGLQAGMTSGATVIGLATTNSREAITGKAHYIMDDFTGMSYEKLLSLTRD</sequence>